<dbReference type="PANTHER" id="PTHR42756:SF1">
    <property type="entry name" value="TRANSCRIPTIONAL REPRESSOR OF EMRAB OPERON"/>
    <property type="match status" value="1"/>
</dbReference>
<dbReference type="InterPro" id="IPR036388">
    <property type="entry name" value="WH-like_DNA-bd_sf"/>
</dbReference>
<keyword evidence="1" id="KW-0805">Transcription regulation</keyword>
<dbReference type="InterPro" id="IPR000835">
    <property type="entry name" value="HTH_MarR-typ"/>
</dbReference>
<dbReference type="Gene3D" id="1.10.10.10">
    <property type="entry name" value="Winged helix-like DNA-binding domain superfamily/Winged helix DNA-binding domain"/>
    <property type="match status" value="1"/>
</dbReference>
<sequence>MRSSIEYNEHILLSKLESRIYYEWCRKNGISYSLLQVLDVLYQQPEGIDAKYICDTMFIYKQTLTGLIKQLESSKYIQIKKDSIDKRRKLIILTKTGFDYVEGILTRLYEKEDITFNCLSDQEKKIFNRLYRKVVQTLQKELG</sequence>
<accession>A0ABT4D898</accession>
<evidence type="ECO:0000256" key="3">
    <source>
        <dbReference type="ARBA" id="ARBA00023163"/>
    </source>
</evidence>
<dbReference type="Pfam" id="PF12802">
    <property type="entry name" value="MarR_2"/>
    <property type="match status" value="1"/>
</dbReference>
<keyword evidence="3" id="KW-0804">Transcription</keyword>
<comment type="caution">
    <text evidence="5">The sequence shown here is derived from an EMBL/GenBank/DDBJ whole genome shotgun (WGS) entry which is preliminary data.</text>
</comment>
<evidence type="ECO:0000256" key="1">
    <source>
        <dbReference type="ARBA" id="ARBA00023015"/>
    </source>
</evidence>
<keyword evidence="6" id="KW-1185">Reference proteome</keyword>
<evidence type="ECO:0000256" key="2">
    <source>
        <dbReference type="ARBA" id="ARBA00023125"/>
    </source>
</evidence>
<reference evidence="5" key="1">
    <citation type="submission" date="2022-12" db="EMBL/GenBank/DDBJ databases">
        <title>Clostridium sp. nov., isolated from industrial wastewater.</title>
        <authorList>
            <person name="Jiayan W."/>
        </authorList>
    </citation>
    <scope>NUCLEOTIDE SEQUENCE</scope>
    <source>
        <strain evidence="5">ZC22-4</strain>
    </source>
</reference>
<dbReference type="PROSITE" id="PS50995">
    <property type="entry name" value="HTH_MARR_2"/>
    <property type="match status" value="1"/>
</dbReference>
<protein>
    <submittedName>
        <fullName evidence="5">MarR family transcriptional regulator</fullName>
    </submittedName>
</protein>
<name>A0ABT4D898_9CLOT</name>
<organism evidence="5 6">
    <name type="scientific">Clostridium brassicae</name>
    <dbReference type="NCBI Taxonomy" id="2999072"/>
    <lineage>
        <taxon>Bacteria</taxon>
        <taxon>Bacillati</taxon>
        <taxon>Bacillota</taxon>
        <taxon>Clostridia</taxon>
        <taxon>Eubacteriales</taxon>
        <taxon>Clostridiaceae</taxon>
        <taxon>Clostridium</taxon>
    </lineage>
</organism>
<dbReference type="Proteomes" id="UP001144612">
    <property type="component" value="Unassembled WGS sequence"/>
</dbReference>
<feature type="domain" description="HTH marR-type" evidence="4">
    <location>
        <begin position="1"/>
        <end position="136"/>
    </location>
</feature>
<gene>
    <name evidence="5" type="ORF">OW729_02320</name>
</gene>
<dbReference type="SUPFAM" id="SSF46785">
    <property type="entry name" value="Winged helix' DNA-binding domain"/>
    <property type="match status" value="1"/>
</dbReference>
<dbReference type="SMART" id="SM00347">
    <property type="entry name" value="HTH_MARR"/>
    <property type="match status" value="1"/>
</dbReference>
<keyword evidence="2" id="KW-0238">DNA-binding</keyword>
<dbReference type="RefSeq" id="WP_268059808.1">
    <property type="nucleotide sequence ID" value="NZ_JAPQFJ010000002.1"/>
</dbReference>
<dbReference type="PANTHER" id="PTHR42756">
    <property type="entry name" value="TRANSCRIPTIONAL REGULATOR, MARR"/>
    <property type="match status" value="1"/>
</dbReference>
<proteinExistence type="predicted"/>
<evidence type="ECO:0000313" key="6">
    <source>
        <dbReference type="Proteomes" id="UP001144612"/>
    </source>
</evidence>
<evidence type="ECO:0000259" key="4">
    <source>
        <dbReference type="PROSITE" id="PS50995"/>
    </source>
</evidence>
<dbReference type="InterPro" id="IPR036390">
    <property type="entry name" value="WH_DNA-bd_sf"/>
</dbReference>
<dbReference type="EMBL" id="JAPQFJ010000002">
    <property type="protein sequence ID" value="MCY6957436.1"/>
    <property type="molecule type" value="Genomic_DNA"/>
</dbReference>
<evidence type="ECO:0000313" key="5">
    <source>
        <dbReference type="EMBL" id="MCY6957436.1"/>
    </source>
</evidence>